<dbReference type="CDD" id="cd00130">
    <property type="entry name" value="PAS"/>
    <property type="match status" value="2"/>
</dbReference>
<dbReference type="CDD" id="cd00082">
    <property type="entry name" value="HisKA"/>
    <property type="match status" value="1"/>
</dbReference>
<feature type="domain" description="PAS" evidence="13">
    <location>
        <begin position="131"/>
        <end position="184"/>
    </location>
</feature>
<dbReference type="Gene3D" id="3.30.450.20">
    <property type="entry name" value="PAS domain"/>
    <property type="match status" value="2"/>
</dbReference>
<evidence type="ECO:0000256" key="9">
    <source>
        <dbReference type="ARBA" id="ARBA00023012"/>
    </source>
</evidence>
<keyword evidence="7 15" id="KW-0418">Kinase</keyword>
<keyword evidence="6" id="KW-0547">Nucleotide-binding</keyword>
<name>A0A4R6YNX1_9GAMM</name>
<dbReference type="SMART" id="SM00091">
    <property type="entry name" value="PAS"/>
    <property type="match status" value="2"/>
</dbReference>
<evidence type="ECO:0000256" key="10">
    <source>
        <dbReference type="ARBA" id="ARBA00023136"/>
    </source>
</evidence>
<gene>
    <name evidence="15" type="ORF">DFR29_117134</name>
</gene>
<dbReference type="InterPro" id="IPR001610">
    <property type="entry name" value="PAC"/>
</dbReference>
<evidence type="ECO:0000256" key="6">
    <source>
        <dbReference type="ARBA" id="ARBA00022741"/>
    </source>
</evidence>
<feature type="domain" description="PAS" evidence="13">
    <location>
        <begin position="10"/>
        <end position="67"/>
    </location>
</feature>
<evidence type="ECO:0000256" key="11">
    <source>
        <dbReference type="ARBA" id="ARBA00023306"/>
    </source>
</evidence>
<organism evidence="15 16">
    <name type="scientific">Tahibacter aquaticus</name>
    <dbReference type="NCBI Taxonomy" id="520092"/>
    <lineage>
        <taxon>Bacteria</taxon>
        <taxon>Pseudomonadati</taxon>
        <taxon>Pseudomonadota</taxon>
        <taxon>Gammaproteobacteria</taxon>
        <taxon>Lysobacterales</taxon>
        <taxon>Rhodanobacteraceae</taxon>
        <taxon>Tahibacter</taxon>
    </lineage>
</organism>
<dbReference type="PANTHER" id="PTHR43047">
    <property type="entry name" value="TWO-COMPONENT HISTIDINE PROTEIN KINASE"/>
    <property type="match status" value="1"/>
</dbReference>
<evidence type="ECO:0000256" key="8">
    <source>
        <dbReference type="ARBA" id="ARBA00022840"/>
    </source>
</evidence>
<dbReference type="InterPro" id="IPR035965">
    <property type="entry name" value="PAS-like_dom_sf"/>
</dbReference>
<comment type="catalytic activity">
    <reaction evidence="1">
        <text>ATP + protein L-histidine = ADP + protein N-phospho-L-histidine.</text>
        <dbReference type="EC" id="2.7.13.3"/>
    </reaction>
</comment>
<keyword evidence="9" id="KW-0902">Two-component regulatory system</keyword>
<dbReference type="RefSeq" id="WP_208113693.1">
    <property type="nucleotide sequence ID" value="NZ_SNZH01000017.1"/>
</dbReference>
<dbReference type="SUPFAM" id="SSF47384">
    <property type="entry name" value="Homodimeric domain of signal transducing histidine kinase"/>
    <property type="match status" value="1"/>
</dbReference>
<sequence>MHTGLQREAVLARFKDLLESIPDGIVVVSRAGTIVLCNRQAERLFGYEGGELQGRPIETLLPPASRDAHVAHRSIYFADPGPRAMGREIELFGLRKNGTDFPVEISLSPIETEDGTLVISAIRDISDRKKAELKFRGLLESAPDAIIIVNRAGDIVIVNTQAETLFGYDRAMMTGSKIEMLLPERFRHTHPQRRDGFFADPRIRPMGAGLELYGRRQDGTEFPIEISLSPLETKDETLVSSAIRDITERKRIELRLHHASRMKSEFLANMSHELRTPLNGIIGFSELLVDGKAGPLNDKQKEFLNDILRSGQHLLHLINDVLDLSKVEAGRMELYPESFDVAKAVDEICAVVSPMSKHKGIMVTVEVLKNAQIAVLDQQKFKQVLYNLLSNALKFTDEGGSITVRAEREGLRTLRLSVRDTGIGIDESDLEKIFHEFTQLDSGSTRRHEGTGLGLALTRKLVEFQGGTIGVASRSGEGSVFTVELPQGEPAE</sequence>
<dbReference type="Proteomes" id="UP000295293">
    <property type="component" value="Unassembled WGS sequence"/>
</dbReference>
<reference evidence="15 16" key="1">
    <citation type="submission" date="2019-03" db="EMBL/GenBank/DDBJ databases">
        <title>Genomic Encyclopedia of Type Strains, Phase IV (KMG-IV): sequencing the most valuable type-strain genomes for metagenomic binning, comparative biology and taxonomic classification.</title>
        <authorList>
            <person name="Goeker M."/>
        </authorList>
    </citation>
    <scope>NUCLEOTIDE SEQUENCE [LARGE SCALE GENOMIC DNA]</scope>
    <source>
        <strain evidence="15 16">DSM 21667</strain>
    </source>
</reference>
<dbReference type="SUPFAM" id="SSF55785">
    <property type="entry name" value="PYP-like sensor domain (PAS domain)"/>
    <property type="match status" value="2"/>
</dbReference>
<evidence type="ECO:0000259" key="14">
    <source>
        <dbReference type="PROSITE" id="PS50113"/>
    </source>
</evidence>
<dbReference type="AlphaFoldDB" id="A0A4R6YNX1"/>
<evidence type="ECO:0000256" key="1">
    <source>
        <dbReference type="ARBA" id="ARBA00000085"/>
    </source>
</evidence>
<dbReference type="SMART" id="SM00086">
    <property type="entry name" value="PAC"/>
    <property type="match status" value="2"/>
</dbReference>
<keyword evidence="8" id="KW-0067">ATP-binding</keyword>
<dbReference type="PROSITE" id="PS50113">
    <property type="entry name" value="PAC"/>
    <property type="match status" value="2"/>
</dbReference>
<dbReference type="SMART" id="SM00387">
    <property type="entry name" value="HATPase_c"/>
    <property type="match status" value="1"/>
</dbReference>
<evidence type="ECO:0000256" key="5">
    <source>
        <dbReference type="ARBA" id="ARBA00022679"/>
    </source>
</evidence>
<protein>
    <recommendedName>
        <fullName evidence="3">histidine kinase</fullName>
        <ecNumber evidence="3">2.7.13.3</ecNumber>
    </recommendedName>
</protein>
<evidence type="ECO:0000256" key="3">
    <source>
        <dbReference type="ARBA" id="ARBA00012438"/>
    </source>
</evidence>
<evidence type="ECO:0000259" key="13">
    <source>
        <dbReference type="PROSITE" id="PS50112"/>
    </source>
</evidence>
<evidence type="ECO:0000313" key="16">
    <source>
        <dbReference type="Proteomes" id="UP000295293"/>
    </source>
</evidence>
<dbReference type="FunFam" id="3.30.565.10:FF:000010">
    <property type="entry name" value="Sensor histidine kinase RcsC"/>
    <property type="match status" value="1"/>
</dbReference>
<dbReference type="PROSITE" id="PS50109">
    <property type="entry name" value="HIS_KIN"/>
    <property type="match status" value="1"/>
</dbReference>
<dbReference type="InterPro" id="IPR004358">
    <property type="entry name" value="Sig_transdc_His_kin-like_C"/>
</dbReference>
<evidence type="ECO:0000313" key="15">
    <source>
        <dbReference type="EMBL" id="TDR39224.1"/>
    </source>
</evidence>
<dbReference type="InterPro" id="IPR003594">
    <property type="entry name" value="HATPase_dom"/>
</dbReference>
<dbReference type="SUPFAM" id="SSF55874">
    <property type="entry name" value="ATPase domain of HSP90 chaperone/DNA topoisomerase II/histidine kinase"/>
    <property type="match status" value="1"/>
</dbReference>
<dbReference type="InterPro" id="IPR036890">
    <property type="entry name" value="HATPase_C_sf"/>
</dbReference>
<dbReference type="PROSITE" id="PS50112">
    <property type="entry name" value="PAS"/>
    <property type="match status" value="2"/>
</dbReference>
<dbReference type="NCBIfam" id="TIGR00229">
    <property type="entry name" value="sensory_box"/>
    <property type="match status" value="2"/>
</dbReference>
<keyword evidence="11" id="KW-0131">Cell cycle</keyword>
<keyword evidence="4" id="KW-0597">Phosphoprotein</keyword>
<dbReference type="Gene3D" id="1.10.287.130">
    <property type="match status" value="1"/>
</dbReference>
<evidence type="ECO:0000256" key="7">
    <source>
        <dbReference type="ARBA" id="ARBA00022777"/>
    </source>
</evidence>
<evidence type="ECO:0000256" key="4">
    <source>
        <dbReference type="ARBA" id="ARBA00022553"/>
    </source>
</evidence>
<dbReference type="InterPro" id="IPR005467">
    <property type="entry name" value="His_kinase_dom"/>
</dbReference>
<dbReference type="InterPro" id="IPR000014">
    <property type="entry name" value="PAS"/>
</dbReference>
<dbReference type="GO" id="GO:0009927">
    <property type="term" value="F:histidine phosphotransfer kinase activity"/>
    <property type="evidence" value="ECO:0007669"/>
    <property type="project" value="TreeGrafter"/>
</dbReference>
<dbReference type="GO" id="GO:0005524">
    <property type="term" value="F:ATP binding"/>
    <property type="evidence" value="ECO:0007669"/>
    <property type="project" value="UniProtKB-KW"/>
</dbReference>
<comment type="subcellular location">
    <subcellularLocation>
        <location evidence="2">Membrane</location>
    </subcellularLocation>
</comment>
<dbReference type="Pfam" id="PF00512">
    <property type="entry name" value="HisKA"/>
    <property type="match status" value="1"/>
</dbReference>
<keyword evidence="10" id="KW-0472">Membrane</keyword>
<dbReference type="EC" id="2.7.13.3" evidence="3"/>
<keyword evidence="5" id="KW-0808">Transferase</keyword>
<dbReference type="InterPro" id="IPR003661">
    <property type="entry name" value="HisK_dim/P_dom"/>
</dbReference>
<feature type="domain" description="Histidine kinase" evidence="12">
    <location>
        <begin position="269"/>
        <end position="489"/>
    </location>
</feature>
<dbReference type="GO" id="GO:0005886">
    <property type="term" value="C:plasma membrane"/>
    <property type="evidence" value="ECO:0007669"/>
    <property type="project" value="TreeGrafter"/>
</dbReference>
<proteinExistence type="predicted"/>
<evidence type="ECO:0000256" key="2">
    <source>
        <dbReference type="ARBA" id="ARBA00004370"/>
    </source>
</evidence>
<dbReference type="CDD" id="cd16922">
    <property type="entry name" value="HATPase_EvgS-ArcB-TorS-like"/>
    <property type="match status" value="1"/>
</dbReference>
<accession>A0A4R6YNX1</accession>
<dbReference type="PANTHER" id="PTHR43047:SF68">
    <property type="entry name" value="HISTIDINE KINASE 5"/>
    <property type="match status" value="1"/>
</dbReference>
<feature type="domain" description="PAC" evidence="14">
    <location>
        <begin position="87"/>
        <end position="137"/>
    </location>
</feature>
<dbReference type="Pfam" id="PF13426">
    <property type="entry name" value="PAS_9"/>
    <property type="match status" value="2"/>
</dbReference>
<dbReference type="Gene3D" id="3.30.565.10">
    <property type="entry name" value="Histidine kinase-like ATPase, C-terminal domain"/>
    <property type="match status" value="1"/>
</dbReference>
<dbReference type="GO" id="GO:0000155">
    <property type="term" value="F:phosphorelay sensor kinase activity"/>
    <property type="evidence" value="ECO:0007669"/>
    <property type="project" value="InterPro"/>
</dbReference>
<dbReference type="InterPro" id="IPR000700">
    <property type="entry name" value="PAS-assoc_C"/>
</dbReference>
<evidence type="ECO:0000259" key="12">
    <source>
        <dbReference type="PROSITE" id="PS50109"/>
    </source>
</evidence>
<dbReference type="Pfam" id="PF02518">
    <property type="entry name" value="HATPase_c"/>
    <property type="match status" value="1"/>
</dbReference>
<dbReference type="InterPro" id="IPR036097">
    <property type="entry name" value="HisK_dim/P_sf"/>
</dbReference>
<dbReference type="PRINTS" id="PR00344">
    <property type="entry name" value="BCTRLSENSOR"/>
</dbReference>
<dbReference type="SMART" id="SM00388">
    <property type="entry name" value="HisKA"/>
    <property type="match status" value="1"/>
</dbReference>
<feature type="domain" description="PAC" evidence="14">
    <location>
        <begin position="208"/>
        <end position="258"/>
    </location>
</feature>
<comment type="caution">
    <text evidence="15">The sequence shown here is derived from an EMBL/GenBank/DDBJ whole genome shotgun (WGS) entry which is preliminary data.</text>
</comment>
<dbReference type="FunFam" id="1.10.287.130:FF:000038">
    <property type="entry name" value="Sensory transduction histidine kinase"/>
    <property type="match status" value="1"/>
</dbReference>
<keyword evidence="16" id="KW-1185">Reference proteome</keyword>
<dbReference type="EMBL" id="SNZH01000017">
    <property type="protein sequence ID" value="TDR39224.1"/>
    <property type="molecule type" value="Genomic_DNA"/>
</dbReference>